<evidence type="ECO:0000256" key="2">
    <source>
        <dbReference type="SAM" id="Coils"/>
    </source>
</evidence>
<keyword evidence="6" id="KW-1185">Reference proteome</keyword>
<protein>
    <submittedName>
        <fullName evidence="5">Multidrug resistance protein MdtA</fullName>
    </submittedName>
</protein>
<comment type="similarity">
    <text evidence="1">Belongs to the membrane fusion protein (MFP) (TC 8.A.1) family.</text>
</comment>
<dbReference type="AlphaFoldDB" id="A0A240EPA7"/>
<dbReference type="Gene3D" id="1.10.287.470">
    <property type="entry name" value="Helix hairpin bin"/>
    <property type="match status" value="1"/>
</dbReference>
<dbReference type="Gene3D" id="2.40.420.20">
    <property type="match status" value="1"/>
</dbReference>
<feature type="domain" description="Multidrug resistance protein MdtA-like barrel-sandwich hybrid" evidence="3">
    <location>
        <begin position="72"/>
        <end position="195"/>
    </location>
</feature>
<dbReference type="Gene3D" id="2.40.30.170">
    <property type="match status" value="1"/>
</dbReference>
<evidence type="ECO:0000313" key="5">
    <source>
        <dbReference type="EMBL" id="SNX49845.1"/>
    </source>
</evidence>
<dbReference type="GO" id="GO:0015562">
    <property type="term" value="F:efflux transmembrane transporter activity"/>
    <property type="evidence" value="ECO:0007669"/>
    <property type="project" value="TreeGrafter"/>
</dbReference>
<dbReference type="Proteomes" id="UP000219336">
    <property type="component" value="Unassembled WGS sequence"/>
</dbReference>
<dbReference type="InterPro" id="IPR058625">
    <property type="entry name" value="MdtA-like_BSH"/>
</dbReference>
<dbReference type="Gene3D" id="2.40.50.100">
    <property type="match status" value="1"/>
</dbReference>
<dbReference type="GO" id="GO:1990281">
    <property type="term" value="C:efflux pump complex"/>
    <property type="evidence" value="ECO:0007669"/>
    <property type="project" value="TreeGrafter"/>
</dbReference>
<name>A0A240EPA7_9VIBR</name>
<accession>A0A240EPA7</accession>
<reference evidence="6" key="1">
    <citation type="submission" date="2016-06" db="EMBL/GenBank/DDBJ databases">
        <authorList>
            <person name="Rodrigo-Torres L."/>
            <person name="Arahal R.D."/>
            <person name="Lucena T."/>
        </authorList>
    </citation>
    <scope>NUCLEOTIDE SEQUENCE [LARGE SCALE GENOMIC DNA]</scope>
    <source>
        <strain evidence="6">CECT8203</strain>
    </source>
</reference>
<evidence type="ECO:0000259" key="4">
    <source>
        <dbReference type="Pfam" id="PF25989"/>
    </source>
</evidence>
<keyword evidence="2" id="KW-0175">Coiled coil</keyword>
<feature type="coiled-coil region" evidence="2">
    <location>
        <begin position="105"/>
        <end position="164"/>
    </location>
</feature>
<dbReference type="SUPFAM" id="SSF111369">
    <property type="entry name" value="HlyD-like secretion proteins"/>
    <property type="match status" value="1"/>
</dbReference>
<organism evidence="5 6">
    <name type="scientific">Vibrio thalassae</name>
    <dbReference type="NCBI Taxonomy" id="1243014"/>
    <lineage>
        <taxon>Bacteria</taxon>
        <taxon>Pseudomonadati</taxon>
        <taxon>Pseudomonadota</taxon>
        <taxon>Gammaproteobacteria</taxon>
        <taxon>Vibrionales</taxon>
        <taxon>Vibrionaceae</taxon>
        <taxon>Vibrio</taxon>
    </lineage>
</organism>
<sequence>MNDKRTATFSNMPKVMAWVIGIALTGLLVTGCNSQSKPEETAIVVRPALVEQVSTQRNDHLSFNGVVRAAERADLSFRINGRLTDILVEEGDRVVRGQLLATLDSKDAEIALASAELELNNLAAEYKRALTIYEKSNAISKSSLDELTTRYNLAQNRRDEALRQVEYTKVEAPFDGIIGRKWVDNHMQIQANEAIFTLHDLDTMEVVIHIPDNVMMSGLKSTKAIAEITAIPSQEFDLSLETHATQADPVSQSYAVVLRFDDLKGFRLLPGMTAKVSPVDDHIVSESQYITLPVTSVVPDNQGKQFVWLVNDNNLITRRYVQVGALSQDRLEISQGLTVGESVVIAGVSSLHEGMEVRPVLSVGNGSQEVQQ</sequence>
<evidence type="ECO:0000313" key="6">
    <source>
        <dbReference type="Proteomes" id="UP000219336"/>
    </source>
</evidence>
<dbReference type="Pfam" id="PF25989">
    <property type="entry name" value="YknX_C"/>
    <property type="match status" value="1"/>
</dbReference>
<proteinExistence type="inferred from homology"/>
<dbReference type="PROSITE" id="PS51257">
    <property type="entry name" value="PROKAR_LIPOPROTEIN"/>
    <property type="match status" value="1"/>
</dbReference>
<dbReference type="Pfam" id="PF25917">
    <property type="entry name" value="BSH_RND"/>
    <property type="match status" value="1"/>
</dbReference>
<gene>
    <name evidence="5" type="primary">mdtA_5</name>
    <name evidence="5" type="ORF">VTH8203_03493</name>
</gene>
<feature type="domain" description="YknX-like C-terminal permuted SH3-like" evidence="4">
    <location>
        <begin position="290"/>
        <end position="358"/>
    </location>
</feature>
<dbReference type="EMBL" id="OANU01000074">
    <property type="protein sequence ID" value="SNX49845.1"/>
    <property type="molecule type" value="Genomic_DNA"/>
</dbReference>
<evidence type="ECO:0000259" key="3">
    <source>
        <dbReference type="Pfam" id="PF25917"/>
    </source>
</evidence>
<dbReference type="PANTHER" id="PTHR30469:SF20">
    <property type="entry name" value="EFFLUX RND TRANSPORTER PERIPLASMIC ADAPTOR SUBUNIT"/>
    <property type="match status" value="1"/>
</dbReference>
<dbReference type="InterPro" id="IPR006143">
    <property type="entry name" value="RND_pump_MFP"/>
</dbReference>
<evidence type="ECO:0000256" key="1">
    <source>
        <dbReference type="ARBA" id="ARBA00009477"/>
    </source>
</evidence>
<dbReference type="InterPro" id="IPR058637">
    <property type="entry name" value="YknX-like_C"/>
</dbReference>
<dbReference type="PANTHER" id="PTHR30469">
    <property type="entry name" value="MULTIDRUG RESISTANCE PROTEIN MDTA"/>
    <property type="match status" value="1"/>
</dbReference>
<dbReference type="NCBIfam" id="TIGR01730">
    <property type="entry name" value="RND_mfp"/>
    <property type="match status" value="1"/>
</dbReference>